<evidence type="ECO:0000313" key="3">
    <source>
        <dbReference type="Proteomes" id="UP000054248"/>
    </source>
</evidence>
<feature type="compositionally biased region" description="Basic and acidic residues" evidence="1">
    <location>
        <begin position="64"/>
        <end position="75"/>
    </location>
</feature>
<proteinExistence type="predicted"/>
<reference evidence="2 3" key="1">
    <citation type="submission" date="2014-04" db="EMBL/GenBank/DDBJ databases">
        <authorList>
            <consortium name="DOE Joint Genome Institute"/>
            <person name="Kuo A."/>
            <person name="Girlanda M."/>
            <person name="Perotto S."/>
            <person name="Kohler A."/>
            <person name="Nagy L.G."/>
            <person name="Floudas D."/>
            <person name="Copeland A."/>
            <person name="Barry K.W."/>
            <person name="Cichocki N."/>
            <person name="Veneault-Fourrey C."/>
            <person name="LaButti K."/>
            <person name="Lindquist E.A."/>
            <person name="Lipzen A."/>
            <person name="Lundell T."/>
            <person name="Morin E."/>
            <person name="Murat C."/>
            <person name="Sun H."/>
            <person name="Tunlid A."/>
            <person name="Henrissat B."/>
            <person name="Grigoriev I.V."/>
            <person name="Hibbett D.S."/>
            <person name="Martin F."/>
            <person name="Nordberg H.P."/>
            <person name="Cantor M.N."/>
            <person name="Hua S.X."/>
        </authorList>
    </citation>
    <scope>NUCLEOTIDE SEQUENCE [LARGE SCALE GENOMIC DNA]</scope>
    <source>
        <strain evidence="2 3">MUT 4182</strain>
    </source>
</reference>
<keyword evidence="3" id="KW-1185">Reference proteome</keyword>
<name>A0A0C3LCG1_9AGAM</name>
<reference evidence="3" key="2">
    <citation type="submission" date="2015-01" db="EMBL/GenBank/DDBJ databases">
        <title>Evolutionary Origins and Diversification of the Mycorrhizal Mutualists.</title>
        <authorList>
            <consortium name="DOE Joint Genome Institute"/>
            <consortium name="Mycorrhizal Genomics Consortium"/>
            <person name="Kohler A."/>
            <person name="Kuo A."/>
            <person name="Nagy L.G."/>
            <person name="Floudas D."/>
            <person name="Copeland A."/>
            <person name="Barry K.W."/>
            <person name="Cichocki N."/>
            <person name="Veneault-Fourrey C."/>
            <person name="LaButti K."/>
            <person name="Lindquist E.A."/>
            <person name="Lipzen A."/>
            <person name="Lundell T."/>
            <person name="Morin E."/>
            <person name="Murat C."/>
            <person name="Riley R."/>
            <person name="Ohm R."/>
            <person name="Sun H."/>
            <person name="Tunlid A."/>
            <person name="Henrissat B."/>
            <person name="Grigoriev I.V."/>
            <person name="Hibbett D.S."/>
            <person name="Martin F."/>
        </authorList>
    </citation>
    <scope>NUCLEOTIDE SEQUENCE [LARGE SCALE GENOMIC DNA]</scope>
    <source>
        <strain evidence="3">MUT 4182</strain>
    </source>
</reference>
<feature type="region of interest" description="Disordered" evidence="1">
    <location>
        <begin position="64"/>
        <end position="86"/>
    </location>
</feature>
<evidence type="ECO:0000256" key="1">
    <source>
        <dbReference type="SAM" id="MobiDB-lite"/>
    </source>
</evidence>
<organism evidence="2 3">
    <name type="scientific">Tulasnella calospora MUT 4182</name>
    <dbReference type="NCBI Taxonomy" id="1051891"/>
    <lineage>
        <taxon>Eukaryota</taxon>
        <taxon>Fungi</taxon>
        <taxon>Dikarya</taxon>
        <taxon>Basidiomycota</taxon>
        <taxon>Agaricomycotina</taxon>
        <taxon>Agaricomycetes</taxon>
        <taxon>Cantharellales</taxon>
        <taxon>Tulasnellaceae</taxon>
        <taxon>Tulasnella</taxon>
    </lineage>
</organism>
<gene>
    <name evidence="2" type="ORF">M407DRAFT_150198</name>
</gene>
<sequence>MITALVTRMMLHLRKAAFSNPQQGGTSFFAETAVSTRMVWARQRPPWSTSTTVFPHDANLTVARDEERERGERMVLRTLQDGRQLD</sequence>
<protein>
    <submittedName>
        <fullName evidence="2">Uncharacterized protein</fullName>
    </submittedName>
</protein>
<dbReference type="EMBL" id="KN823237">
    <property type="protein sequence ID" value="KIO19177.1"/>
    <property type="molecule type" value="Genomic_DNA"/>
</dbReference>
<dbReference type="Proteomes" id="UP000054248">
    <property type="component" value="Unassembled WGS sequence"/>
</dbReference>
<dbReference type="HOGENOM" id="CLU_2499544_0_0_1"/>
<dbReference type="AlphaFoldDB" id="A0A0C3LCG1"/>
<evidence type="ECO:0000313" key="2">
    <source>
        <dbReference type="EMBL" id="KIO19177.1"/>
    </source>
</evidence>
<accession>A0A0C3LCG1</accession>